<sequence>MTACSSCNRARGRHHRALQVNEFMGLEFCGNITQRTLKSCSRKSPFILCTGEEYLNEQGIDATTWELWSNHIALACMTVICLFIAYLKLCFMKKLS</sequence>
<accession>A0AAV7X2D3</accession>
<keyword evidence="3" id="KW-1185">Reference proteome</keyword>
<dbReference type="EMBL" id="JANPWB010000001">
    <property type="protein sequence ID" value="KAJ1218783.1"/>
    <property type="molecule type" value="Genomic_DNA"/>
</dbReference>
<dbReference type="Proteomes" id="UP001066276">
    <property type="component" value="Chromosome 1_1"/>
</dbReference>
<gene>
    <name evidence="2" type="ORF">NDU88_006357</name>
</gene>
<evidence type="ECO:0000313" key="3">
    <source>
        <dbReference type="Proteomes" id="UP001066276"/>
    </source>
</evidence>
<organism evidence="2 3">
    <name type="scientific">Pleurodeles waltl</name>
    <name type="common">Iberian ribbed newt</name>
    <dbReference type="NCBI Taxonomy" id="8319"/>
    <lineage>
        <taxon>Eukaryota</taxon>
        <taxon>Metazoa</taxon>
        <taxon>Chordata</taxon>
        <taxon>Craniata</taxon>
        <taxon>Vertebrata</taxon>
        <taxon>Euteleostomi</taxon>
        <taxon>Amphibia</taxon>
        <taxon>Batrachia</taxon>
        <taxon>Caudata</taxon>
        <taxon>Salamandroidea</taxon>
        <taxon>Salamandridae</taxon>
        <taxon>Pleurodelinae</taxon>
        <taxon>Pleurodeles</taxon>
    </lineage>
</organism>
<comment type="caution">
    <text evidence="2">The sequence shown here is derived from an EMBL/GenBank/DDBJ whole genome shotgun (WGS) entry which is preliminary data.</text>
</comment>
<dbReference type="AlphaFoldDB" id="A0AAV7X2D3"/>
<evidence type="ECO:0000313" key="2">
    <source>
        <dbReference type="EMBL" id="KAJ1218783.1"/>
    </source>
</evidence>
<keyword evidence="1" id="KW-1133">Transmembrane helix</keyword>
<keyword evidence="1" id="KW-0812">Transmembrane</keyword>
<keyword evidence="1" id="KW-0472">Membrane</keyword>
<proteinExistence type="predicted"/>
<evidence type="ECO:0000256" key="1">
    <source>
        <dbReference type="SAM" id="Phobius"/>
    </source>
</evidence>
<name>A0AAV7X2D3_PLEWA</name>
<feature type="transmembrane region" description="Helical" evidence="1">
    <location>
        <begin position="72"/>
        <end position="91"/>
    </location>
</feature>
<protein>
    <submittedName>
        <fullName evidence="2">Uncharacterized protein</fullName>
    </submittedName>
</protein>
<reference evidence="2" key="1">
    <citation type="journal article" date="2022" name="bioRxiv">
        <title>Sequencing and chromosome-scale assembly of the giantPleurodeles waltlgenome.</title>
        <authorList>
            <person name="Brown T."/>
            <person name="Elewa A."/>
            <person name="Iarovenko S."/>
            <person name="Subramanian E."/>
            <person name="Araus A.J."/>
            <person name="Petzold A."/>
            <person name="Susuki M."/>
            <person name="Suzuki K.-i.T."/>
            <person name="Hayashi T."/>
            <person name="Toyoda A."/>
            <person name="Oliveira C."/>
            <person name="Osipova E."/>
            <person name="Leigh N.D."/>
            <person name="Simon A."/>
            <person name="Yun M.H."/>
        </authorList>
    </citation>
    <scope>NUCLEOTIDE SEQUENCE</scope>
    <source>
        <strain evidence="2">20211129_DDA</strain>
        <tissue evidence="2">Liver</tissue>
    </source>
</reference>